<evidence type="ECO:0000256" key="3">
    <source>
        <dbReference type="ARBA" id="ARBA00022884"/>
    </source>
</evidence>
<evidence type="ECO:0000256" key="5">
    <source>
        <dbReference type="SAM" id="MobiDB-lite"/>
    </source>
</evidence>
<dbReference type="InterPro" id="IPR011400">
    <property type="entry name" value="EIF3B"/>
</dbReference>
<dbReference type="GO" id="GO:0003743">
    <property type="term" value="F:translation initiation factor activity"/>
    <property type="evidence" value="ECO:0007669"/>
    <property type="project" value="UniProtKB-KW"/>
</dbReference>
<evidence type="ECO:0000256" key="2">
    <source>
        <dbReference type="ARBA" id="ARBA00022540"/>
    </source>
</evidence>
<keyword evidence="4" id="KW-0648">Protein biosynthesis</keyword>
<dbReference type="GO" id="GO:0031369">
    <property type="term" value="F:translation initiation factor binding"/>
    <property type="evidence" value="ECO:0007669"/>
    <property type="project" value="InterPro"/>
</dbReference>
<evidence type="ECO:0000313" key="6">
    <source>
        <dbReference type="EMBL" id="KAK9090580.1"/>
    </source>
</evidence>
<evidence type="ECO:0000256" key="1">
    <source>
        <dbReference type="ARBA" id="ARBA00022490"/>
    </source>
</evidence>
<evidence type="ECO:0000313" key="7">
    <source>
        <dbReference type="Proteomes" id="UP001417504"/>
    </source>
</evidence>
<protein>
    <submittedName>
        <fullName evidence="6">Uncharacterized protein</fullName>
    </submittedName>
</protein>
<keyword evidence="3" id="KW-0694">RNA-binding</keyword>
<dbReference type="Proteomes" id="UP001417504">
    <property type="component" value="Unassembled WGS sequence"/>
</dbReference>
<dbReference type="SUPFAM" id="SSF55821">
    <property type="entry name" value="YrdC/RibB"/>
    <property type="match status" value="1"/>
</dbReference>
<accession>A0AAP0EC70</accession>
<evidence type="ECO:0000256" key="4">
    <source>
        <dbReference type="ARBA" id="ARBA00022917"/>
    </source>
</evidence>
<dbReference type="AlphaFoldDB" id="A0AAP0EC70"/>
<dbReference type="GO" id="GO:0003723">
    <property type="term" value="F:RNA binding"/>
    <property type="evidence" value="ECO:0007669"/>
    <property type="project" value="UniProtKB-KW"/>
</dbReference>
<organism evidence="6 7">
    <name type="scientific">Stephania japonica</name>
    <dbReference type="NCBI Taxonomy" id="461633"/>
    <lineage>
        <taxon>Eukaryota</taxon>
        <taxon>Viridiplantae</taxon>
        <taxon>Streptophyta</taxon>
        <taxon>Embryophyta</taxon>
        <taxon>Tracheophyta</taxon>
        <taxon>Spermatophyta</taxon>
        <taxon>Magnoliopsida</taxon>
        <taxon>Ranunculales</taxon>
        <taxon>Menispermaceae</taxon>
        <taxon>Menispermoideae</taxon>
        <taxon>Cissampelideae</taxon>
        <taxon>Stephania</taxon>
    </lineage>
</organism>
<gene>
    <name evidence="6" type="ORF">Sjap_023757</name>
</gene>
<keyword evidence="2" id="KW-0396">Initiation factor</keyword>
<comment type="caution">
    <text evidence="6">The sequence shown here is derived from an EMBL/GenBank/DDBJ whole genome shotgun (WGS) entry which is preliminary data.</text>
</comment>
<feature type="region of interest" description="Disordered" evidence="5">
    <location>
        <begin position="452"/>
        <end position="471"/>
    </location>
</feature>
<dbReference type="Gene3D" id="3.90.870.10">
    <property type="entry name" value="DHBP synthase"/>
    <property type="match status" value="1"/>
</dbReference>
<dbReference type="PANTHER" id="PTHR14068:SF0">
    <property type="entry name" value="EUKARYOTIC TRANSLATION INITIATION FACTOR 3 SUBUNIT B"/>
    <property type="match status" value="1"/>
</dbReference>
<dbReference type="GO" id="GO:0005852">
    <property type="term" value="C:eukaryotic translation initiation factor 3 complex"/>
    <property type="evidence" value="ECO:0007669"/>
    <property type="project" value="InterPro"/>
</dbReference>
<keyword evidence="1" id="KW-0963">Cytoplasm</keyword>
<keyword evidence="7" id="KW-1185">Reference proteome</keyword>
<dbReference type="InterPro" id="IPR017945">
    <property type="entry name" value="DHBP_synth_RibB-like_a/b_dom"/>
</dbReference>
<dbReference type="SUPFAM" id="SSF49599">
    <property type="entry name" value="TRAF domain-like"/>
    <property type="match status" value="1"/>
</dbReference>
<reference evidence="6 7" key="1">
    <citation type="submission" date="2024-01" db="EMBL/GenBank/DDBJ databases">
        <title>Genome assemblies of Stephania.</title>
        <authorList>
            <person name="Yang L."/>
        </authorList>
    </citation>
    <scope>NUCLEOTIDE SEQUENCE [LARGE SCALE GENOMIC DNA]</scope>
    <source>
        <strain evidence="6">QJT</strain>
        <tissue evidence="6">Leaf</tissue>
    </source>
</reference>
<sequence>MAKGRRERNTTDYESNDIISAEVRIRMNNNRVFTIILDDLDKCKTSNKELCTFAPCYCPMNSCHFVASSKQVSQHLKEKHENHVSKFRYNTPSSCRFNMNKEFQYIIFREEKEGSIFILDKREKDKQLSIVLRSIGSACSLNGRFFYKENLQQWLMDDKARDQFVIRAGSNTEVLWNNPRQLKPELPKTTVFTEHREGRRRKKNLKKYSKKYESEEQDVLLLLSERDREKRRMLQEEWDIWVKKWKQLDVEEKMARQMLRDGEASDEEEEYEAKEIEVEEVLDVLEERDLPRGSALGVVIDVGRLFRRLEPLGKVPRYGEYEAELAREMRNGCKLGESHILAVNVFGDFDKFMKVSVKWAPPETKPYTPEGEWRTPVKFLKERGIPICLGAKRSQACRHPWSYVQGRTQASILFYGNWGAFYGNKYCMGSCREVGGSWVGLDPTRLAGLTRPDRVKPGLLGSDPVQPGQPDPIGSNSVYPGQNRFDPVYLGQTRFDPTGWMAKGRRERNTTDYESSDVTSSAVTIHINNNHVSKGFMEFSGREKMAWALNGCNVGLNAKAGVILPGTVEHAEGAVGAVKAGKVIAAPTDTLYGFACDAWYVRDLISSISDIVKLIELQIESPRLLSL</sequence>
<dbReference type="EMBL" id="JBBNAE010000010">
    <property type="protein sequence ID" value="KAK9090580.1"/>
    <property type="molecule type" value="Genomic_DNA"/>
</dbReference>
<name>A0AAP0EC70_9MAGN</name>
<proteinExistence type="predicted"/>
<dbReference type="PANTHER" id="PTHR14068">
    <property type="entry name" value="EUKARYOTIC TRANSLATION INITIATION FACTOR 3 EIF3 -RELATED"/>
    <property type="match status" value="1"/>
</dbReference>